<evidence type="ECO:0000313" key="2">
    <source>
        <dbReference type="EMBL" id="AAZ78219.1"/>
    </source>
</evidence>
<reference evidence="2" key="1">
    <citation type="submission" date="2005-08" db="EMBL/GenBank/DDBJ databases">
        <authorList>
            <person name="Morgan A.C."/>
            <person name="Churchill P.F."/>
        </authorList>
    </citation>
    <scope>NUCLEOTIDE SEQUENCE</scope>
</reference>
<name>Q3Y539_9MYCO</name>
<protein>
    <submittedName>
        <fullName evidence="2">Uncharacterized protein</fullName>
    </submittedName>
</protein>
<organism evidence="2">
    <name type="scientific">Mycobacterium sp. CH-2</name>
    <dbReference type="NCBI Taxonomy" id="332621"/>
    <lineage>
        <taxon>Bacteria</taxon>
        <taxon>Bacillati</taxon>
        <taxon>Actinomycetota</taxon>
        <taxon>Actinomycetes</taxon>
        <taxon>Mycobacteriales</taxon>
        <taxon>Mycobacteriaceae</taxon>
        <taxon>Mycobacterium</taxon>
    </lineage>
</organism>
<dbReference type="AlphaFoldDB" id="Q3Y539"/>
<feature type="region of interest" description="Disordered" evidence="1">
    <location>
        <begin position="1"/>
        <end position="20"/>
    </location>
</feature>
<accession>Q3Y539</accession>
<evidence type="ECO:0000256" key="1">
    <source>
        <dbReference type="SAM" id="MobiDB-lite"/>
    </source>
</evidence>
<dbReference type="EMBL" id="DQ157862">
    <property type="protein sequence ID" value="AAZ78219.1"/>
    <property type="molecule type" value="Genomic_DNA"/>
</dbReference>
<proteinExistence type="predicted"/>
<sequence length="113" mass="12397">MPARKRPSRTSSRSSLWTKSIPATESGWRSPVPALGSVFSSTHWNLRVCRGKPRRAFLGFFKTPTVPAIEVAPERSSGSFLVHPFTDGRQDVCKTTAGASAWDRLSHVGEGRT</sequence>